<reference evidence="3 4" key="1">
    <citation type="journal article" date="2016" name="Sci. Rep.">
        <title>A novel ammonia-oxidizing archaeon from wastewater treatment plant: Its enrichment, physiological and genomic characteristics.</title>
        <authorList>
            <person name="Li Y."/>
            <person name="Ding K."/>
            <person name="Wen X."/>
            <person name="Zhang B."/>
            <person name="Shen B."/>
            <person name="Yang Y."/>
        </authorList>
    </citation>
    <scope>NUCLEOTIDE SEQUENCE [LARGE SCALE GENOMIC DNA]</scope>
    <source>
        <strain evidence="3 4">SAT1</strain>
    </source>
</reference>
<dbReference type="Proteomes" id="UP000266745">
    <property type="component" value="Chromosome"/>
</dbReference>
<gene>
    <name evidence="3" type="ORF">SU86_001870</name>
</gene>
<evidence type="ECO:0000313" key="3">
    <source>
        <dbReference type="EMBL" id="AJZ76563.1"/>
    </source>
</evidence>
<dbReference type="STRING" id="1603555.SU86_001870"/>
<dbReference type="PANTHER" id="PTHR43081">
    <property type="entry name" value="ADENYLATE CYCLASE, TERMINAL-DIFFERENTIATION SPECIFIC-RELATED"/>
    <property type="match status" value="1"/>
</dbReference>
<dbReference type="RefSeq" id="WP_048189228.1">
    <property type="nucleotide sequence ID" value="NZ_CP011097.1"/>
</dbReference>
<dbReference type="GO" id="GO:0035556">
    <property type="term" value="P:intracellular signal transduction"/>
    <property type="evidence" value="ECO:0007669"/>
    <property type="project" value="InterPro"/>
</dbReference>
<dbReference type="PANTHER" id="PTHR43081:SF1">
    <property type="entry name" value="ADENYLATE CYCLASE, TERMINAL-DIFFERENTIATION SPECIFIC"/>
    <property type="match status" value="1"/>
</dbReference>
<dbReference type="SMART" id="SM00044">
    <property type="entry name" value="CYCc"/>
    <property type="match status" value="1"/>
</dbReference>
<dbReference type="CDD" id="cd07302">
    <property type="entry name" value="CHD"/>
    <property type="match status" value="1"/>
</dbReference>
<dbReference type="KEGG" id="tah:SU86_001870"/>
<dbReference type="SUPFAM" id="SSF55073">
    <property type="entry name" value="Nucleotide cyclase"/>
    <property type="match status" value="1"/>
</dbReference>
<dbReference type="InterPro" id="IPR001054">
    <property type="entry name" value="A/G_cyclase"/>
</dbReference>
<evidence type="ECO:0000313" key="4">
    <source>
        <dbReference type="Proteomes" id="UP000266745"/>
    </source>
</evidence>
<protein>
    <submittedName>
        <fullName evidence="3">Adenylate cyclase</fullName>
    </submittedName>
</protein>
<accession>A0A3G1B465</accession>
<dbReference type="Gene3D" id="3.30.70.1230">
    <property type="entry name" value="Nucleotide cyclase"/>
    <property type="match status" value="1"/>
</dbReference>
<dbReference type="AlphaFoldDB" id="A0A3G1B465"/>
<organism evidence="3 4">
    <name type="scientific">Candidatus Nitrosotenuis cloacae</name>
    <dbReference type="NCBI Taxonomy" id="1603555"/>
    <lineage>
        <taxon>Archaea</taxon>
        <taxon>Nitrososphaerota</taxon>
        <taxon>Candidatus Nitrosotenuis</taxon>
    </lineage>
</organism>
<evidence type="ECO:0000259" key="2">
    <source>
        <dbReference type="PROSITE" id="PS50125"/>
    </source>
</evidence>
<feature type="region of interest" description="Disordered" evidence="1">
    <location>
        <begin position="1"/>
        <end position="25"/>
    </location>
</feature>
<dbReference type="OrthoDB" id="350295at2157"/>
<name>A0A3G1B465_9ARCH</name>
<dbReference type="GeneID" id="24875130"/>
<evidence type="ECO:0000256" key="1">
    <source>
        <dbReference type="SAM" id="MobiDB-lite"/>
    </source>
</evidence>
<keyword evidence="4" id="KW-1185">Reference proteome</keyword>
<proteinExistence type="predicted"/>
<dbReference type="EMBL" id="CP011097">
    <property type="protein sequence ID" value="AJZ76563.1"/>
    <property type="molecule type" value="Genomic_DNA"/>
</dbReference>
<dbReference type="Pfam" id="PF00211">
    <property type="entry name" value="Guanylate_cyc"/>
    <property type="match status" value="1"/>
</dbReference>
<dbReference type="InterPro" id="IPR050697">
    <property type="entry name" value="Adenylyl/Guanylyl_Cyclase_3/4"/>
</dbReference>
<dbReference type="PROSITE" id="PS50125">
    <property type="entry name" value="GUANYLATE_CYCLASE_2"/>
    <property type="match status" value="1"/>
</dbReference>
<dbReference type="GO" id="GO:0009190">
    <property type="term" value="P:cyclic nucleotide biosynthetic process"/>
    <property type="evidence" value="ECO:0007669"/>
    <property type="project" value="InterPro"/>
</dbReference>
<sequence length="272" mass="30666">MSSKEKPNAPASEPKPAPKKAKKDYGVIDMMLSKPSERVVDSETLIKETQNRVWRALKSGYEYSPQEDESDAFLRKNVFSRMKMVVMYVDLVGSTQITLALPEEKVAIIITCFAQEMAQTIRHHGGFVLKFVGDAVIGYFPAEENQLQPADNAVMCAKSMLSVIQKGINPILNQYDYPDLAIKIGIDYGENMIVRYGADAKKSHVDILGPVMNIAAKIQGMAKQNQILIGDDVYARIHPSTQPSFEKVVWKNNEWKYHRDDGQLYPVWVHTD</sequence>
<dbReference type="InterPro" id="IPR029787">
    <property type="entry name" value="Nucleotide_cyclase"/>
</dbReference>
<feature type="domain" description="Guanylate cyclase" evidence="2">
    <location>
        <begin position="85"/>
        <end position="219"/>
    </location>
</feature>